<evidence type="ECO:0000313" key="1">
    <source>
        <dbReference type="Proteomes" id="UP000035680"/>
    </source>
</evidence>
<keyword evidence="1" id="KW-1185">Reference proteome</keyword>
<reference evidence="1" key="1">
    <citation type="submission" date="2014-07" db="EMBL/GenBank/DDBJ databases">
        <authorList>
            <person name="Martin A.A"/>
            <person name="De Silva N."/>
        </authorList>
    </citation>
    <scope>NUCLEOTIDE SEQUENCE</scope>
</reference>
<sequence>MLYDFIINNSATDKCYLSVLKLAENLAEVSKSFNLLFALKNSFLKKEILNKNMELKQKKINQFNFEMCGPSSNIYKKQKFINKKSEIIYINLKKDIEQYLTKINGSSLIKDTCIDAILYVDDLNPNRDISSHSKNSAITNMAYRLVLNKNDFEKPSIYQSKLFHFRTFALCFQKISKLSKYKNVITFMMEEFKNLKVELNDGRIIDVNVHSFIGDHVVMQHAYSKKLNFQNFGNESVCISCKIIPDKYNEIYLCSEIRNYLYEGLTADINYSTINPFLICTDPSSYNFYISIANLCKDHNCNSLVSVLNSQYFNINTEKRKIFKKSHFQLSDIQQIQLMKVFYFYLKRYKNEKSDSSSHDIIVTCILYLTESLCDLWFMLQDVTLSRTIIMSYIDNAIDAVHDNMKITLYGYTQSFKSHCISHYKDMIMELGHPYYLNTIRFESPKMNKLSSNVDCQFCNKKVEKSRYLDQLKDTHEYADDRYLKVIVCPVFECKTKGKQYSFKNFKIHWRKFHVLHFNHRCDSKRILNIDSRINGIKNDAKSEKLSNIIDHVMCQLIKDHKHTDQFVFDIFLALQTIFSAAGDSTLIKAPSDTQFLNLKKKSKLFVKKLEENDDSNFSDDSDCEGNENVRVLKNSLGKAFSTDLCMDVADHLKMIDYASEENDKKLKVVVYFDDIGINNPLSSHRSNGMIIHCDYSILNTKKKSSKLNTLRTFAVSPTTLLKNDCYESFFKETLKKFKEAKIVHKDEVYNLEIFSVIGDHPILQDLFKRKKNFGNRGYDQCRECKKVEEMVRLDHDIEIVPKWNHIKSDSFHDISEGILGNMLYSAINNFLIVTRYCHIELKNDILAMSSKYECLKTMKSVLKDDFFKLSSEKKHIMKKGRFPLTGSQTNVLARMFYEVLKKFICSNEEINNFDSNIILKCILNLLYLMESFEFDSDNLEKMVEETVNNFFKILFVTYGKNMKLSMKYHFILHYPLMIKKFGLPVHLSCKRFESLNKYVKEKMVLNCCKKNIGLSIIRKIVYDNFLNSLIHEDTINDTISLIRKTWDFNCSLDESLMECSTLEHVLEYEILNLNIQLNESIVNENND</sequence>
<accession>A0A0K0FGY0</accession>
<dbReference type="AlphaFoldDB" id="A0A0K0FGY0"/>
<evidence type="ECO:0000313" key="2">
    <source>
        <dbReference type="WBParaSite" id="SVE_0813700.1"/>
    </source>
</evidence>
<proteinExistence type="predicted"/>
<protein>
    <submittedName>
        <fullName evidence="2">C2H2-type domain-containing protein</fullName>
    </submittedName>
</protein>
<organism evidence="1 2">
    <name type="scientific">Strongyloides venezuelensis</name>
    <name type="common">Threadworm</name>
    <dbReference type="NCBI Taxonomy" id="75913"/>
    <lineage>
        <taxon>Eukaryota</taxon>
        <taxon>Metazoa</taxon>
        <taxon>Ecdysozoa</taxon>
        <taxon>Nematoda</taxon>
        <taxon>Chromadorea</taxon>
        <taxon>Rhabditida</taxon>
        <taxon>Tylenchina</taxon>
        <taxon>Panagrolaimomorpha</taxon>
        <taxon>Strongyloidoidea</taxon>
        <taxon>Strongyloididae</taxon>
        <taxon>Strongyloides</taxon>
    </lineage>
</organism>
<dbReference type="Proteomes" id="UP000035680">
    <property type="component" value="Unassembled WGS sequence"/>
</dbReference>
<reference evidence="2" key="2">
    <citation type="submission" date="2015-08" db="UniProtKB">
        <authorList>
            <consortium name="WormBaseParasite"/>
        </authorList>
    </citation>
    <scope>IDENTIFICATION</scope>
</reference>
<name>A0A0K0FGY0_STRVS</name>
<dbReference type="WBParaSite" id="SVE_0813700.1">
    <property type="protein sequence ID" value="SVE_0813700.1"/>
    <property type="gene ID" value="SVE_0813700"/>
</dbReference>